<organism evidence="3 4">
    <name type="scientific">Tigriopus californicus</name>
    <name type="common">Marine copepod</name>
    <dbReference type="NCBI Taxonomy" id="6832"/>
    <lineage>
        <taxon>Eukaryota</taxon>
        <taxon>Metazoa</taxon>
        <taxon>Ecdysozoa</taxon>
        <taxon>Arthropoda</taxon>
        <taxon>Crustacea</taxon>
        <taxon>Multicrustacea</taxon>
        <taxon>Hexanauplia</taxon>
        <taxon>Copepoda</taxon>
        <taxon>Harpacticoida</taxon>
        <taxon>Harpacticidae</taxon>
        <taxon>Tigriopus</taxon>
    </lineage>
</organism>
<proteinExistence type="predicted"/>
<evidence type="ECO:0000256" key="2">
    <source>
        <dbReference type="SAM" id="SignalP"/>
    </source>
</evidence>
<dbReference type="Proteomes" id="UP000318571">
    <property type="component" value="Chromosome 8"/>
</dbReference>
<comment type="caution">
    <text evidence="3">The sequence shown here is derived from an EMBL/GenBank/DDBJ whole genome shotgun (WGS) entry which is preliminary data.</text>
</comment>
<dbReference type="AlphaFoldDB" id="A0A553N773"/>
<gene>
    <name evidence="3" type="ORF">TCAL_10554</name>
</gene>
<evidence type="ECO:0000313" key="3">
    <source>
        <dbReference type="EMBL" id="TRY61289.1"/>
    </source>
</evidence>
<sequence>MSHVIMTFTLGMGWLWTFVVLGGVEGSAHWVSSSQVMLKSKAETGASAEPVLFKRVKRADVPSWILDCEGLDCLYKILRVLTYRFPVNTVGLWDDIFETYNARDALKKQLQIQKINTMRAEHEASMVSIFREIELLDTEFESEQTSPSSPNKKILIQGPRSHEAKRKSKMMIKLFERPQNQEKVE</sequence>
<evidence type="ECO:0000256" key="1">
    <source>
        <dbReference type="SAM" id="MobiDB-lite"/>
    </source>
</evidence>
<name>A0A553N773_TIGCA</name>
<feature type="compositionally biased region" description="Basic and acidic residues" evidence="1">
    <location>
        <begin position="174"/>
        <end position="185"/>
    </location>
</feature>
<feature type="region of interest" description="Disordered" evidence="1">
    <location>
        <begin position="141"/>
        <end position="185"/>
    </location>
</feature>
<accession>A0A553N773</accession>
<protein>
    <submittedName>
        <fullName evidence="3">Uncharacterized protein</fullName>
    </submittedName>
</protein>
<evidence type="ECO:0000313" key="4">
    <source>
        <dbReference type="Proteomes" id="UP000318571"/>
    </source>
</evidence>
<feature type="chain" id="PRO_5021803751" evidence="2">
    <location>
        <begin position="27"/>
        <end position="185"/>
    </location>
</feature>
<feature type="signal peptide" evidence="2">
    <location>
        <begin position="1"/>
        <end position="26"/>
    </location>
</feature>
<keyword evidence="4" id="KW-1185">Reference proteome</keyword>
<reference evidence="3 4" key="1">
    <citation type="journal article" date="2018" name="Nat. Ecol. Evol.">
        <title>Genomic signatures of mitonuclear coevolution across populations of Tigriopus californicus.</title>
        <authorList>
            <person name="Barreto F.S."/>
            <person name="Watson E.T."/>
            <person name="Lima T.G."/>
            <person name="Willett C.S."/>
            <person name="Edmands S."/>
            <person name="Li W."/>
            <person name="Burton R.S."/>
        </authorList>
    </citation>
    <scope>NUCLEOTIDE SEQUENCE [LARGE SCALE GENOMIC DNA]</scope>
    <source>
        <strain evidence="3 4">San Diego</strain>
    </source>
</reference>
<keyword evidence="2" id="KW-0732">Signal</keyword>
<dbReference type="EMBL" id="VCGU01000459">
    <property type="protein sequence ID" value="TRY61289.1"/>
    <property type="molecule type" value="Genomic_DNA"/>
</dbReference>